<evidence type="ECO:0000259" key="2">
    <source>
        <dbReference type="Pfam" id="PF01182"/>
    </source>
</evidence>
<organism evidence="3 4">
    <name type="scientific">Blautia liquoris</name>
    <dbReference type="NCBI Taxonomy" id="2779518"/>
    <lineage>
        <taxon>Bacteria</taxon>
        <taxon>Bacillati</taxon>
        <taxon>Bacillota</taxon>
        <taxon>Clostridia</taxon>
        <taxon>Lachnospirales</taxon>
        <taxon>Lachnospiraceae</taxon>
        <taxon>Blautia</taxon>
    </lineage>
</organism>
<name>A0A7M2RMA3_9FIRM</name>
<dbReference type="PANTHER" id="PTHR11280:SF6">
    <property type="entry name" value="GLUCOSAMINE-6-PHOSPHATE ISOMERASE NAGB"/>
    <property type="match status" value="1"/>
</dbReference>
<dbReference type="GO" id="GO:0005975">
    <property type="term" value="P:carbohydrate metabolic process"/>
    <property type="evidence" value="ECO:0007669"/>
    <property type="project" value="InterPro"/>
</dbReference>
<reference evidence="3 4" key="1">
    <citation type="submission" date="2020-10" db="EMBL/GenBank/DDBJ databases">
        <title>Blautia liquoris sp.nov., isolated from the mud in a fermentation cellar used for the production of Chinese strong-flavoured liquor.</title>
        <authorList>
            <person name="Lu L."/>
        </authorList>
    </citation>
    <scope>NUCLEOTIDE SEQUENCE [LARGE SCALE GENOMIC DNA]</scope>
    <source>
        <strain evidence="3 4">LZLJ-3</strain>
    </source>
</reference>
<protein>
    <submittedName>
        <fullName evidence="3">Glucosamine-6-phosphate deaminase</fullName>
    </submittedName>
</protein>
<feature type="domain" description="Glucosamine/galactosamine-6-phosphate isomerase" evidence="2">
    <location>
        <begin position="11"/>
        <end position="227"/>
    </location>
</feature>
<dbReference type="GO" id="GO:0042802">
    <property type="term" value="F:identical protein binding"/>
    <property type="evidence" value="ECO:0007669"/>
    <property type="project" value="TreeGrafter"/>
</dbReference>
<dbReference type="KEGG" id="bliq:INP51_15575"/>
<dbReference type="GO" id="GO:0004342">
    <property type="term" value="F:glucosamine-6-phosphate deaminase activity"/>
    <property type="evidence" value="ECO:0007669"/>
    <property type="project" value="InterPro"/>
</dbReference>
<evidence type="ECO:0000313" key="4">
    <source>
        <dbReference type="Proteomes" id="UP000593601"/>
    </source>
</evidence>
<dbReference type="GO" id="GO:0006043">
    <property type="term" value="P:glucosamine catabolic process"/>
    <property type="evidence" value="ECO:0007669"/>
    <property type="project" value="TreeGrafter"/>
</dbReference>
<dbReference type="InterPro" id="IPR004547">
    <property type="entry name" value="Glucosamine6P_isomerase"/>
</dbReference>
<dbReference type="InterPro" id="IPR006148">
    <property type="entry name" value="Glc/Gal-6P_isomerase"/>
</dbReference>
<dbReference type="InterPro" id="IPR037171">
    <property type="entry name" value="NagB/RpiA_transferase-like"/>
</dbReference>
<evidence type="ECO:0000256" key="1">
    <source>
        <dbReference type="ARBA" id="ARBA00023277"/>
    </source>
</evidence>
<dbReference type="GO" id="GO:0006046">
    <property type="term" value="P:N-acetylglucosamine catabolic process"/>
    <property type="evidence" value="ECO:0007669"/>
    <property type="project" value="TreeGrafter"/>
</dbReference>
<proteinExistence type="predicted"/>
<evidence type="ECO:0000313" key="3">
    <source>
        <dbReference type="EMBL" id="QOV21104.1"/>
    </source>
</evidence>
<dbReference type="Proteomes" id="UP000593601">
    <property type="component" value="Chromosome"/>
</dbReference>
<dbReference type="PANTHER" id="PTHR11280">
    <property type="entry name" value="GLUCOSAMINE-6-PHOSPHATE ISOMERASE"/>
    <property type="match status" value="1"/>
</dbReference>
<dbReference type="AlphaFoldDB" id="A0A7M2RMA3"/>
<dbReference type="Gene3D" id="3.40.50.1360">
    <property type="match status" value="1"/>
</dbReference>
<dbReference type="GO" id="GO:0005737">
    <property type="term" value="C:cytoplasm"/>
    <property type="evidence" value="ECO:0007669"/>
    <property type="project" value="TreeGrafter"/>
</dbReference>
<dbReference type="EMBL" id="CP063304">
    <property type="protein sequence ID" value="QOV21104.1"/>
    <property type="molecule type" value="Genomic_DNA"/>
</dbReference>
<dbReference type="Pfam" id="PF01182">
    <property type="entry name" value="Glucosamine_iso"/>
    <property type="match status" value="1"/>
</dbReference>
<keyword evidence="4" id="KW-1185">Reference proteome</keyword>
<keyword evidence="1" id="KW-0119">Carbohydrate metabolism</keyword>
<dbReference type="CDD" id="cd01399">
    <property type="entry name" value="GlcN6P_deaminase"/>
    <property type="match status" value="1"/>
</dbReference>
<gene>
    <name evidence="3" type="ORF">INP51_15575</name>
</gene>
<accession>A0A7M2RMA3</accession>
<dbReference type="SUPFAM" id="SSF100950">
    <property type="entry name" value="NagB/RpiA/CoA transferase-like"/>
    <property type="match status" value="1"/>
</dbReference>
<sequence length="241" mass="27151">MHTNILKNSIELGQEAARYSADIINDAIDKNGKARIILSTGASQFDTLKALIKEDIDWEKVEMFHLDEYINLPVSHPASFRKYLKERFIDKTNIKDYHLVNGEGDIKEIIEKLTIELRREPIDLGLIGIGQNAHIAFNDPPADFGTEEAYIVVNLNDTCKRQQVSEGWFASIDDVPDQAISMTVYQIMQCKHIVSCVPSKAKAKAISDMFKNPVTNQVPATMLKMHQDVELFLDSDSASLL</sequence>
<dbReference type="GO" id="GO:0019262">
    <property type="term" value="P:N-acetylneuraminate catabolic process"/>
    <property type="evidence" value="ECO:0007669"/>
    <property type="project" value="TreeGrafter"/>
</dbReference>